<dbReference type="Bgee" id="ENSCPOG00000003204">
    <property type="expression patterns" value="Expressed in zone of skin and 3 other cell types or tissues"/>
</dbReference>
<dbReference type="eggNOG" id="ENOG502QWEU">
    <property type="taxonomic scope" value="Eukaryota"/>
</dbReference>
<dbReference type="PROSITE" id="PS50835">
    <property type="entry name" value="IG_LIKE"/>
    <property type="match status" value="2"/>
</dbReference>
<dbReference type="FunFam" id="2.60.40.10:FF:001096">
    <property type="entry name" value="Interleukin 1 receptor like 2"/>
    <property type="match status" value="1"/>
</dbReference>
<accession>H0V0B5</accession>
<dbReference type="InterPro" id="IPR015621">
    <property type="entry name" value="IL-1_rcpt_fam"/>
</dbReference>
<evidence type="ECO:0000256" key="18">
    <source>
        <dbReference type="ARBA" id="ARBA00078535"/>
    </source>
</evidence>
<dbReference type="PRINTS" id="PR01536">
    <property type="entry name" value="INTRLKN1R12F"/>
</dbReference>
<dbReference type="PRINTS" id="PR01538">
    <property type="entry name" value="INTRLEUKN1R1"/>
</dbReference>
<dbReference type="InterPro" id="IPR004074">
    <property type="entry name" value="IL-1_rcpt_I/II-typ"/>
</dbReference>
<dbReference type="Ensembl" id="ENSCPOT00000044049.1">
    <property type="protein sequence ID" value="ENSCPOP00000031147.1"/>
    <property type="gene ID" value="ENSCPOG00000003204.4"/>
</dbReference>
<keyword evidence="24" id="KW-1185">Reference proteome</keyword>
<evidence type="ECO:0000256" key="6">
    <source>
        <dbReference type="ARBA" id="ARBA00022801"/>
    </source>
</evidence>
<evidence type="ECO:0000256" key="13">
    <source>
        <dbReference type="ARBA" id="ARBA00023198"/>
    </source>
</evidence>
<dbReference type="InterPro" id="IPR007110">
    <property type="entry name" value="Ig-like_dom"/>
</dbReference>
<dbReference type="PROSITE" id="PS51257">
    <property type="entry name" value="PROKAR_LIPOPROTEIN"/>
    <property type="match status" value="1"/>
</dbReference>
<feature type="domain" description="TIR" evidence="21">
    <location>
        <begin position="393"/>
        <end position="548"/>
    </location>
</feature>
<dbReference type="VEuPathDB" id="HostDB:ENSCPOG00000003204"/>
<dbReference type="Ensembl" id="ENSCPOT00000003247.3">
    <property type="protein sequence ID" value="ENSCPOP00000002902.3"/>
    <property type="gene ID" value="ENSCPOG00000003204.4"/>
</dbReference>
<evidence type="ECO:0000256" key="15">
    <source>
        <dbReference type="ARBA" id="ARBA00064834"/>
    </source>
</evidence>
<dbReference type="OrthoDB" id="6132459at2759"/>
<dbReference type="InterPro" id="IPR000157">
    <property type="entry name" value="TIR_dom"/>
</dbReference>
<dbReference type="GO" id="GO:0032755">
    <property type="term" value="P:positive regulation of interleukin-6 production"/>
    <property type="evidence" value="ECO:0007669"/>
    <property type="project" value="Ensembl"/>
</dbReference>
<dbReference type="PRINTS" id="PR01537">
    <property type="entry name" value="INTRLKN1R1F"/>
</dbReference>
<dbReference type="GO" id="GO:0045582">
    <property type="term" value="P:positive regulation of T cell differentiation"/>
    <property type="evidence" value="ECO:0007669"/>
    <property type="project" value="Ensembl"/>
</dbReference>
<keyword evidence="14" id="KW-0393">Immunoglobulin domain</keyword>
<dbReference type="KEGG" id="cpoc:100724483"/>
<evidence type="ECO:0000256" key="17">
    <source>
        <dbReference type="ARBA" id="ARBA00077806"/>
    </source>
</evidence>
<evidence type="ECO:0000256" key="5">
    <source>
        <dbReference type="ARBA" id="ARBA00022737"/>
    </source>
</evidence>
<evidence type="ECO:0000259" key="21">
    <source>
        <dbReference type="PROSITE" id="PS50104"/>
    </source>
</evidence>
<feature type="domain" description="Ig-like" evidence="22">
    <location>
        <begin position="146"/>
        <end position="227"/>
    </location>
</feature>
<dbReference type="FunFam" id="2.60.40.10:FF:000188">
    <property type="entry name" value="Interleukin-1 receptor accessory protein-like 1"/>
    <property type="match status" value="1"/>
</dbReference>
<dbReference type="FunFam" id="3.40.50.10140:FF:000002">
    <property type="entry name" value="Interleukin 1 receptor accessory protein"/>
    <property type="match status" value="1"/>
</dbReference>
<keyword evidence="3 19" id="KW-0812">Transmembrane</keyword>
<dbReference type="PANTHER" id="PTHR11890">
    <property type="entry name" value="INTERLEUKIN-1 RECEPTOR FAMILY MEMBER"/>
    <property type="match status" value="1"/>
</dbReference>
<evidence type="ECO:0000256" key="12">
    <source>
        <dbReference type="ARBA" id="ARBA00023180"/>
    </source>
</evidence>
<keyword evidence="8" id="KW-0520">NAD</keyword>
<evidence type="ECO:0000256" key="16">
    <source>
        <dbReference type="ARBA" id="ARBA00069797"/>
    </source>
</evidence>
<keyword evidence="4 20" id="KW-0732">Signal</keyword>
<dbReference type="SUPFAM" id="SSF48726">
    <property type="entry name" value="Immunoglobulin"/>
    <property type="match status" value="3"/>
</dbReference>
<evidence type="ECO:0000256" key="10">
    <source>
        <dbReference type="ARBA" id="ARBA00023157"/>
    </source>
</evidence>
<keyword evidence="5" id="KW-0677">Repeat</keyword>
<dbReference type="AlphaFoldDB" id="H0V0B5"/>
<evidence type="ECO:0000256" key="1">
    <source>
        <dbReference type="ARBA" id="ARBA00004479"/>
    </source>
</evidence>
<keyword evidence="12" id="KW-0325">Glycoprotein</keyword>
<dbReference type="GO" id="GO:0016020">
    <property type="term" value="C:membrane"/>
    <property type="evidence" value="ECO:0007669"/>
    <property type="project" value="UniProtKB-SubCell"/>
</dbReference>
<dbReference type="GeneID" id="100724483"/>
<dbReference type="RefSeq" id="XP_013009997.1">
    <property type="nucleotide sequence ID" value="XM_013154543.3"/>
</dbReference>
<dbReference type="STRING" id="10141.ENSCPOP00000031147"/>
<dbReference type="HOGENOM" id="CLU_025552_3_0_1"/>
<keyword evidence="6" id="KW-0378">Hydrolase</keyword>
<dbReference type="EMBL" id="AAKN02027901">
    <property type="status" value="NOT_ANNOTATED_CDS"/>
    <property type="molecule type" value="Genomic_DNA"/>
</dbReference>
<dbReference type="SMART" id="SM00409">
    <property type="entry name" value="IG"/>
    <property type="match status" value="3"/>
</dbReference>
<dbReference type="Pfam" id="PF01582">
    <property type="entry name" value="TIR"/>
    <property type="match status" value="1"/>
</dbReference>
<dbReference type="Gene3D" id="3.40.50.10140">
    <property type="entry name" value="Toll/interleukin-1 receptor homology (TIR) domain"/>
    <property type="match status" value="1"/>
</dbReference>
<dbReference type="InterPro" id="IPR003599">
    <property type="entry name" value="Ig_sub"/>
</dbReference>
<keyword evidence="11" id="KW-0675">Receptor</keyword>
<dbReference type="SMART" id="SM00408">
    <property type="entry name" value="IGc2"/>
    <property type="match status" value="2"/>
</dbReference>
<comment type="subcellular location">
    <subcellularLocation>
        <location evidence="1">Membrane</location>
        <topology evidence="1">Single-pass type I membrane protein</topology>
    </subcellularLocation>
</comment>
<keyword evidence="7 19" id="KW-1133">Transmembrane helix</keyword>
<dbReference type="PANTHER" id="PTHR11890:SF9">
    <property type="entry name" value="INTERLEUKIN-1 RECEPTOR-LIKE 2"/>
    <property type="match status" value="1"/>
</dbReference>
<dbReference type="InterPro" id="IPR013783">
    <property type="entry name" value="Ig-like_fold"/>
</dbReference>
<dbReference type="OMA" id="CHLNFPQ"/>
<evidence type="ECO:0000256" key="2">
    <source>
        <dbReference type="ARBA" id="ARBA00009752"/>
    </source>
</evidence>
<protein>
    <recommendedName>
        <fullName evidence="16">Interleukin-1 receptor-like 2</fullName>
    </recommendedName>
    <alternativeName>
        <fullName evidence="17">IL-36 receptor</fullName>
    </alternativeName>
    <alternativeName>
        <fullName evidence="18">Interleukin-1 receptor-related protein 2</fullName>
    </alternativeName>
</protein>
<evidence type="ECO:0000256" key="11">
    <source>
        <dbReference type="ARBA" id="ARBA00023170"/>
    </source>
</evidence>
<reference evidence="23" key="2">
    <citation type="submission" date="2025-05" db="UniProtKB">
        <authorList>
            <consortium name="Ensembl"/>
        </authorList>
    </citation>
    <scope>IDENTIFICATION</scope>
    <source>
        <strain evidence="23">2N</strain>
    </source>
</reference>
<dbReference type="GeneTree" id="ENSGT01090000259985"/>
<evidence type="ECO:0000256" key="14">
    <source>
        <dbReference type="ARBA" id="ARBA00023319"/>
    </source>
</evidence>
<dbReference type="GO" id="GO:0004909">
    <property type="term" value="F:interleukin-1, type I, activating receptor activity"/>
    <property type="evidence" value="ECO:0007669"/>
    <property type="project" value="InterPro"/>
</dbReference>
<feature type="transmembrane region" description="Helical" evidence="19">
    <location>
        <begin position="348"/>
        <end position="371"/>
    </location>
</feature>
<reference evidence="24" key="1">
    <citation type="journal article" date="2011" name="Nature">
        <title>A high-resolution map of human evolutionary constraint using 29 mammals.</title>
        <authorList>
            <person name="Lindblad-Toh K."/>
            <person name="Garber M."/>
            <person name="Zuk O."/>
            <person name="Lin M.F."/>
            <person name="Parker B.J."/>
            <person name="Washietl S."/>
            <person name="Kheradpour P."/>
            <person name="Ernst J."/>
            <person name="Jordan G."/>
            <person name="Mauceli E."/>
            <person name="Ward L.D."/>
            <person name="Lowe C.B."/>
            <person name="Holloway A.K."/>
            <person name="Clamp M."/>
            <person name="Gnerre S."/>
            <person name="Alfoldi J."/>
            <person name="Beal K."/>
            <person name="Chang J."/>
            <person name="Clawson H."/>
            <person name="Cuff J."/>
            <person name="Di Palma F."/>
            <person name="Fitzgerald S."/>
            <person name="Flicek P."/>
            <person name="Guttman M."/>
            <person name="Hubisz M.J."/>
            <person name="Jaffe D.B."/>
            <person name="Jungreis I."/>
            <person name="Kent W.J."/>
            <person name="Kostka D."/>
            <person name="Lara M."/>
            <person name="Martins A.L."/>
            <person name="Massingham T."/>
            <person name="Moltke I."/>
            <person name="Raney B.J."/>
            <person name="Rasmussen M.D."/>
            <person name="Robinson J."/>
            <person name="Stark A."/>
            <person name="Vilella A.J."/>
            <person name="Wen J."/>
            <person name="Xie X."/>
            <person name="Zody M.C."/>
            <person name="Baldwin J."/>
            <person name="Bloom T."/>
            <person name="Chin C.W."/>
            <person name="Heiman D."/>
            <person name="Nicol R."/>
            <person name="Nusbaum C."/>
            <person name="Young S."/>
            <person name="Wilkinson J."/>
            <person name="Worley K.C."/>
            <person name="Kovar C.L."/>
            <person name="Muzny D.M."/>
            <person name="Gibbs R.A."/>
            <person name="Cree A."/>
            <person name="Dihn H.H."/>
            <person name="Fowler G."/>
            <person name="Jhangiani S."/>
            <person name="Joshi V."/>
            <person name="Lee S."/>
            <person name="Lewis L.R."/>
            <person name="Nazareth L.V."/>
            <person name="Okwuonu G."/>
            <person name="Santibanez J."/>
            <person name="Warren W.C."/>
            <person name="Mardis E.R."/>
            <person name="Weinstock G.M."/>
            <person name="Wilson R.K."/>
            <person name="Delehaunty K."/>
            <person name="Dooling D."/>
            <person name="Fronik C."/>
            <person name="Fulton L."/>
            <person name="Fulton B."/>
            <person name="Graves T."/>
            <person name="Minx P."/>
            <person name="Sodergren E."/>
            <person name="Birney E."/>
            <person name="Margulies E.H."/>
            <person name="Herrero J."/>
            <person name="Green E.D."/>
            <person name="Haussler D."/>
            <person name="Siepel A."/>
            <person name="Goldman N."/>
            <person name="Pollard K.S."/>
            <person name="Pedersen J.S."/>
            <person name="Lander E.S."/>
            <person name="Kellis M."/>
        </authorList>
    </citation>
    <scope>NUCLEOTIDE SEQUENCE [LARGE SCALE GENOMIC DNA]</scope>
    <source>
        <strain evidence="24">2N</strain>
    </source>
</reference>
<evidence type="ECO:0000256" key="9">
    <source>
        <dbReference type="ARBA" id="ARBA00023136"/>
    </source>
</evidence>
<dbReference type="SMART" id="SM00255">
    <property type="entry name" value="TIR"/>
    <property type="match status" value="1"/>
</dbReference>
<dbReference type="SUPFAM" id="SSF52200">
    <property type="entry name" value="Toll/Interleukin receptor TIR domain"/>
    <property type="match status" value="1"/>
</dbReference>
<evidence type="ECO:0000256" key="19">
    <source>
        <dbReference type="SAM" id="Phobius"/>
    </source>
</evidence>
<evidence type="ECO:0000256" key="8">
    <source>
        <dbReference type="ARBA" id="ARBA00023027"/>
    </source>
</evidence>
<dbReference type="GO" id="GO:0016787">
    <property type="term" value="F:hydrolase activity"/>
    <property type="evidence" value="ECO:0007669"/>
    <property type="project" value="UniProtKB-KW"/>
</dbReference>
<dbReference type="FunFam" id="2.60.40.10:FF:001302">
    <property type="entry name" value="Interleukin 1 receptor like 2"/>
    <property type="match status" value="1"/>
</dbReference>
<dbReference type="Proteomes" id="UP000005447">
    <property type="component" value="Unassembled WGS sequence"/>
</dbReference>
<feature type="signal peptide" evidence="20">
    <location>
        <begin position="1"/>
        <end position="21"/>
    </location>
</feature>
<evidence type="ECO:0000256" key="20">
    <source>
        <dbReference type="SAM" id="SignalP"/>
    </source>
</evidence>
<dbReference type="Pfam" id="PF13895">
    <property type="entry name" value="Ig_2"/>
    <property type="match status" value="2"/>
</dbReference>
<evidence type="ECO:0000256" key="4">
    <source>
        <dbReference type="ARBA" id="ARBA00022729"/>
    </source>
</evidence>
<dbReference type="InterPro" id="IPR036179">
    <property type="entry name" value="Ig-like_dom_sf"/>
</dbReference>
<dbReference type="CTD" id="8808"/>
<proteinExistence type="inferred from homology"/>
<evidence type="ECO:0000256" key="3">
    <source>
        <dbReference type="ARBA" id="ARBA00022692"/>
    </source>
</evidence>
<dbReference type="PROSITE" id="PS50104">
    <property type="entry name" value="TIR"/>
    <property type="match status" value="1"/>
</dbReference>
<gene>
    <name evidence="23" type="primary">IL1RL2</name>
</gene>
<keyword evidence="13" id="KW-0395">Inflammatory response</keyword>
<keyword evidence="10" id="KW-1015">Disulfide bond</keyword>
<evidence type="ECO:0000313" key="23">
    <source>
        <dbReference type="Ensembl" id="ENSCPOP00000002902.3"/>
    </source>
</evidence>
<comment type="similarity">
    <text evidence="2">Belongs to the interleukin-1 receptor family.</text>
</comment>
<evidence type="ECO:0000313" key="24">
    <source>
        <dbReference type="Proteomes" id="UP000005447"/>
    </source>
</evidence>
<comment type="subunit">
    <text evidence="15">Interacts with IL1RAP; the association is enhanced by IL36B indicative for an functional signaling complex and inhibited by IL36RN.</text>
</comment>
<evidence type="ECO:0000259" key="22">
    <source>
        <dbReference type="PROSITE" id="PS50835"/>
    </source>
</evidence>
<name>H0V0B5_CAVPO</name>
<feature type="domain" description="Ig-like" evidence="22">
    <location>
        <begin position="17"/>
        <end position="118"/>
    </location>
</feature>
<evidence type="ECO:0000256" key="7">
    <source>
        <dbReference type="ARBA" id="ARBA00022989"/>
    </source>
</evidence>
<dbReference type="GO" id="GO:0050727">
    <property type="term" value="P:regulation of inflammatory response"/>
    <property type="evidence" value="ECO:0007669"/>
    <property type="project" value="Ensembl"/>
</dbReference>
<organism evidence="23 24">
    <name type="scientific">Cavia porcellus</name>
    <name type="common">Guinea pig</name>
    <dbReference type="NCBI Taxonomy" id="10141"/>
    <lineage>
        <taxon>Eukaryota</taxon>
        <taxon>Metazoa</taxon>
        <taxon>Chordata</taxon>
        <taxon>Craniata</taxon>
        <taxon>Vertebrata</taxon>
        <taxon>Euteleostomi</taxon>
        <taxon>Mammalia</taxon>
        <taxon>Eutheria</taxon>
        <taxon>Euarchontoglires</taxon>
        <taxon>Glires</taxon>
        <taxon>Rodentia</taxon>
        <taxon>Hystricomorpha</taxon>
        <taxon>Caviidae</taxon>
        <taxon>Cavia</taxon>
    </lineage>
</organism>
<dbReference type="GO" id="GO:0006954">
    <property type="term" value="P:inflammatory response"/>
    <property type="evidence" value="ECO:0007669"/>
    <property type="project" value="UniProtKB-KW"/>
</dbReference>
<dbReference type="InterPro" id="IPR004076">
    <property type="entry name" value="IL-1_rcpt_I-typ"/>
</dbReference>
<dbReference type="InterPro" id="IPR003598">
    <property type="entry name" value="Ig_sub2"/>
</dbReference>
<dbReference type="InterPro" id="IPR035897">
    <property type="entry name" value="Toll_tir_struct_dom_sf"/>
</dbReference>
<feature type="chain" id="PRO_5014092390" description="Interleukin-1 receptor-like 2" evidence="20">
    <location>
        <begin position="22"/>
        <end position="578"/>
    </location>
</feature>
<sequence>MRTPAWLLCALFLALRPAVPASAGTGACEGILRTNQEVVAAGQPFAFNCSYASLTHGDVTVTWYTVPSDAPLSRDVARRIHQERTWLLILPVRAGDAGLYQCVVKNTKSCCRVLVNLTVVENISCASSRNSSLWLSKELNQVLHAGSSGRLLCHLYFPDSCLLDSIRWYKDCKEITGQPQKFISSGMKLFVNNISAEDGGNYRCMARLTHQGSPGSPYMVLNSISVSIIESSSSAGRVPKILYPRNNSIEVRLGSRLIVDCKITDIRENTNVRCWKVNNTIVDDYYRDSRRIREGIETNVSLKEEIFYTVNITFLEVKMEDYGLPFMCHAGVSAAYIMLRLPAPDIQAYLIGGFVALTVVVTSVLGVYSSFKVDIVLWYRNAFHSTETKEDGKLYDAYVLYPRPEMGSQCHRMDMLVLQHLPEVLERQCGYKLFIFGRDEFPGQAVATVIDESIRLCRRLILVLASESSGSGLLQDLSEEQIAVYSALVQDGMKVILIELDRIRDYSSLPQSIQYLKQKHGALQWCGDSEKQSQSARTEFWKKVRYRMPPRRYPPSHPGQLPWCTPCDYKPRVGSVTH</sequence>
<dbReference type="Gene3D" id="2.60.40.10">
    <property type="entry name" value="Immunoglobulins"/>
    <property type="match status" value="3"/>
</dbReference>
<keyword evidence="9 19" id="KW-0472">Membrane</keyword>